<gene>
    <name evidence="3" type="ORF">KYN89_14980</name>
</gene>
<dbReference type="Proteomes" id="UP000759298">
    <property type="component" value="Unassembled WGS sequence"/>
</dbReference>
<proteinExistence type="predicted"/>
<name>A0ABS7PH84_9SPHN</name>
<dbReference type="InterPro" id="IPR009875">
    <property type="entry name" value="PilZ_domain"/>
</dbReference>
<organism evidence="3 4">
    <name type="scientific">Alteriqipengyuania abyssalis</name>
    <dbReference type="NCBI Taxonomy" id="2860200"/>
    <lineage>
        <taxon>Bacteria</taxon>
        <taxon>Pseudomonadati</taxon>
        <taxon>Pseudomonadota</taxon>
        <taxon>Alphaproteobacteria</taxon>
        <taxon>Sphingomonadales</taxon>
        <taxon>Erythrobacteraceae</taxon>
        <taxon>Alteriqipengyuania</taxon>
    </lineage>
</organism>
<accession>A0ABS7PH84</accession>
<comment type="caution">
    <text evidence="3">The sequence shown here is derived from an EMBL/GenBank/DDBJ whole genome shotgun (WGS) entry which is preliminary data.</text>
</comment>
<evidence type="ECO:0000313" key="3">
    <source>
        <dbReference type="EMBL" id="MBY8338351.1"/>
    </source>
</evidence>
<keyword evidence="4" id="KW-1185">Reference proteome</keyword>
<dbReference type="EMBL" id="JAHWXP010000005">
    <property type="protein sequence ID" value="MBY8338351.1"/>
    <property type="molecule type" value="Genomic_DNA"/>
</dbReference>
<evidence type="ECO:0000313" key="4">
    <source>
        <dbReference type="Proteomes" id="UP000759298"/>
    </source>
</evidence>
<evidence type="ECO:0000259" key="2">
    <source>
        <dbReference type="Pfam" id="PF07238"/>
    </source>
</evidence>
<dbReference type="RefSeq" id="WP_222825841.1">
    <property type="nucleotide sequence ID" value="NZ_JAHWXP010000005.1"/>
</dbReference>
<dbReference type="SUPFAM" id="SSF141371">
    <property type="entry name" value="PilZ domain-like"/>
    <property type="match status" value="2"/>
</dbReference>
<protein>
    <submittedName>
        <fullName evidence="3">PilZ domain-containing protein</fullName>
    </submittedName>
</protein>
<sequence length="249" mass="26681">MSNLTNIADYQRGQAAGADHGEVAEGADRRKNERQIATFKLACLMVRGEAHPAILRNVSDGGAMLEALVCVQQGDSVVYWWDGIAQIEARVAWVKGNRLGLANISGPPQPLAVPRQRATRIPVRVPVRVWAACRGHWGELTDISLTGLAAKGLQGIAPGTLCTIELGGQALHNATLVRIDGEIAGIRFERPLPPAKLMQLVEGEGPSARVMTRPTPADPGAPAPQREPEMDDEGPQPPSGPKVPLRRFL</sequence>
<feature type="domain" description="PilZ" evidence="2">
    <location>
        <begin position="28"/>
        <end position="102"/>
    </location>
</feature>
<feature type="region of interest" description="Disordered" evidence="1">
    <location>
        <begin position="204"/>
        <end position="249"/>
    </location>
</feature>
<dbReference type="Pfam" id="PF07238">
    <property type="entry name" value="PilZ"/>
    <property type="match status" value="1"/>
</dbReference>
<evidence type="ECO:0000256" key="1">
    <source>
        <dbReference type="SAM" id="MobiDB-lite"/>
    </source>
</evidence>
<reference evidence="3 4" key="1">
    <citation type="submission" date="2021-07" db="EMBL/GenBank/DDBJ databases">
        <title>Alteriqipengyuania abyssalis NZ-12B nov, sp.nov isolated from deep sea sponge in pacific ocean.</title>
        <authorList>
            <person name="Tareen S."/>
            <person name="Wink J."/>
        </authorList>
    </citation>
    <scope>NUCLEOTIDE SEQUENCE [LARGE SCALE GENOMIC DNA]</scope>
    <source>
        <strain evidence="3 4">NZ-12B</strain>
    </source>
</reference>